<dbReference type="InterPro" id="IPR045472">
    <property type="entry name" value="DUF6493"/>
</dbReference>
<dbReference type="Pfam" id="PF20103">
    <property type="entry name" value="DUF6493"/>
    <property type="match status" value="1"/>
</dbReference>
<evidence type="ECO:0000259" key="2">
    <source>
        <dbReference type="Pfam" id="PF25148"/>
    </source>
</evidence>
<name>A0A174KSH0_BACT4</name>
<dbReference type="InterPro" id="IPR056727">
    <property type="entry name" value="DUF7825"/>
</dbReference>
<dbReference type="AlphaFoldDB" id="A0A174KSH0"/>
<dbReference type="Pfam" id="PF25148">
    <property type="entry name" value="DUF7824"/>
    <property type="match status" value="1"/>
</dbReference>
<sequence length="967" mass="111570">MTALETQLTEIVEKEQGQKIIPFLQKLTQEERESLIPCLSRLEEYYNKFVQLEERTYGTRATSGQHHIIDLAALVIFPLKEFRKHEWGINTAHLNEIAAWHIPTWLDSYFVEGEGKEFGGFYNMDYEILMDWIERGILTVSPSPQTIAGYLVNYIHTTPVLEKRDITINEHIWYLFEYDCGQNWHANPAKGYPYYTFQHFTENGKLDRMRVLKESLLAINRNFNKNLCSWFAGMFTALNPSVEEQLTLQPEMFAALSSPHSRPINIILGLLKNLCSHPRFLTDDFLDQTAVLFASDVKAVHQNTLGVLSKLAKEKKEYHDAICCAATQGLMSRDESTQNKIVKLIQTFGETESPTLKEALSAYAETMLTSTKKELAAYLKDNVSDALSTDKVLLTTLDEQANVASFDYEPMPPILREDNRIQEITSIEDLLFLASQILDSNELYHFDLFLNALVEWNEQLEAKHISQWTPVLQRAYKLLINGGSSRNGISDSMMATFLIDYAKLLIKRFPIEAKELSTLHEKMVQKDELQKGQWRYRNLQKITIRQKSNKRTEFPIHKQLLCRTLDLLESNENRLPMLSTPTHTPAFIDPIVLIKRLGQYQQANAEPDDMDMQIALSRMALNDYPSQDLPTVLQELEGEYQNLFSFLMGAKDAVPQAPFAHPSWWMTAGLIKSPETVYTEFKDFSYSKSSREFLTGNFSWWTFQTPHSYTDYHNKVVNWTSSTLSFNVPEGENIHIVNKGKYDERVSYHSYDPHPLLVEMYSQIERYDDIQNDLPRLVWLAPNTPEPLFIWCIRCAIYDPMLNEVREVGITQATIEALHQLRHEWHETSYLLEASCMLVADKTSRSYAAGIWTDRVSTGCIDSARIGRILGSHQRTGWGPLKRLTDLIQQQMINVSPLHNRELELLLTSLIAELPEQPVKELKKLLEIYSELLSVNNSRVTDERILQLLEIWKNTANLKKVIVSINR</sequence>
<feature type="domain" description="DUF7824" evidence="2">
    <location>
        <begin position="416"/>
        <end position="689"/>
    </location>
</feature>
<gene>
    <name evidence="4" type="ORF">ERS852511_01266</name>
</gene>
<dbReference type="EMBL" id="CZAP01000003">
    <property type="protein sequence ID" value="CUP14952.1"/>
    <property type="molecule type" value="Genomic_DNA"/>
</dbReference>
<evidence type="ECO:0000313" key="5">
    <source>
        <dbReference type="Proteomes" id="UP000095576"/>
    </source>
</evidence>
<accession>A0A174KSH0</accession>
<feature type="domain" description="DUF6493" evidence="1">
    <location>
        <begin position="4"/>
        <end position="299"/>
    </location>
</feature>
<organism evidence="4 5">
    <name type="scientific">Bacteroides thetaiotaomicron</name>
    <dbReference type="NCBI Taxonomy" id="818"/>
    <lineage>
        <taxon>Bacteria</taxon>
        <taxon>Pseudomonadati</taxon>
        <taxon>Bacteroidota</taxon>
        <taxon>Bacteroidia</taxon>
        <taxon>Bacteroidales</taxon>
        <taxon>Bacteroidaceae</taxon>
        <taxon>Bacteroides</taxon>
    </lineage>
</organism>
<evidence type="ECO:0000259" key="3">
    <source>
        <dbReference type="Pfam" id="PF25149"/>
    </source>
</evidence>
<evidence type="ECO:0000313" key="4">
    <source>
        <dbReference type="EMBL" id="CUP14952.1"/>
    </source>
</evidence>
<evidence type="ECO:0008006" key="6">
    <source>
        <dbReference type="Google" id="ProtNLM"/>
    </source>
</evidence>
<dbReference type="InterPro" id="IPR056726">
    <property type="entry name" value="DUF7824"/>
</dbReference>
<feature type="domain" description="DUF7825" evidence="3">
    <location>
        <begin position="700"/>
        <end position="967"/>
    </location>
</feature>
<dbReference type="Proteomes" id="UP000095576">
    <property type="component" value="Unassembled WGS sequence"/>
</dbReference>
<dbReference type="Pfam" id="PF25149">
    <property type="entry name" value="DUF7825"/>
    <property type="match status" value="1"/>
</dbReference>
<dbReference type="RefSeq" id="WP_055299017.1">
    <property type="nucleotide sequence ID" value="NZ_CZAP01000003.1"/>
</dbReference>
<evidence type="ECO:0000259" key="1">
    <source>
        <dbReference type="Pfam" id="PF20103"/>
    </source>
</evidence>
<reference evidence="4 5" key="1">
    <citation type="submission" date="2015-09" db="EMBL/GenBank/DDBJ databases">
        <authorList>
            <consortium name="Pathogen Informatics"/>
        </authorList>
    </citation>
    <scope>NUCLEOTIDE SEQUENCE [LARGE SCALE GENOMIC DNA]</scope>
    <source>
        <strain evidence="4 5">2789STDY5834899</strain>
    </source>
</reference>
<proteinExistence type="predicted"/>
<protein>
    <recommendedName>
        <fullName evidence="6">D-tyrosyl-tRNA(Tyr) deacylase</fullName>
    </recommendedName>
</protein>